<protein>
    <submittedName>
        <fullName evidence="5">Acetylxylan esterase</fullName>
        <ecNumber evidence="5">3.1.1.72</ecNumber>
    </submittedName>
</protein>
<dbReference type="PANTHER" id="PTHR48081">
    <property type="entry name" value="AB HYDROLASE SUPERFAMILY PROTEIN C4A8.06C"/>
    <property type="match status" value="1"/>
</dbReference>
<dbReference type="AlphaFoldDB" id="A0A517VBF9"/>
<dbReference type="GO" id="GO:0046555">
    <property type="term" value="F:acetylxylan esterase activity"/>
    <property type="evidence" value="ECO:0007669"/>
    <property type="project" value="UniProtKB-EC"/>
</dbReference>
<dbReference type="SUPFAM" id="SSF53474">
    <property type="entry name" value="alpha/beta-Hydrolases"/>
    <property type="match status" value="1"/>
</dbReference>
<feature type="signal peptide" evidence="3">
    <location>
        <begin position="1"/>
        <end position="24"/>
    </location>
</feature>
<dbReference type="EC" id="3.1.1.72" evidence="5"/>
<evidence type="ECO:0000256" key="2">
    <source>
        <dbReference type="SAM" id="MobiDB-lite"/>
    </source>
</evidence>
<dbReference type="GO" id="GO:0008236">
    <property type="term" value="F:serine-type peptidase activity"/>
    <property type="evidence" value="ECO:0007669"/>
    <property type="project" value="InterPro"/>
</dbReference>
<dbReference type="RefSeq" id="WP_145226202.1">
    <property type="nucleotide sequence ID" value="NZ_CP036343.1"/>
</dbReference>
<reference evidence="5 6" key="1">
    <citation type="submission" date="2019-02" db="EMBL/GenBank/DDBJ databases">
        <title>Deep-cultivation of Planctomycetes and their phenomic and genomic characterization uncovers novel biology.</title>
        <authorList>
            <person name="Wiegand S."/>
            <person name="Jogler M."/>
            <person name="Boedeker C."/>
            <person name="Pinto D."/>
            <person name="Vollmers J."/>
            <person name="Rivas-Marin E."/>
            <person name="Kohn T."/>
            <person name="Peeters S.H."/>
            <person name="Heuer A."/>
            <person name="Rast P."/>
            <person name="Oberbeckmann S."/>
            <person name="Bunk B."/>
            <person name="Jeske O."/>
            <person name="Meyerdierks A."/>
            <person name="Storesund J.E."/>
            <person name="Kallscheuer N."/>
            <person name="Luecker S."/>
            <person name="Lage O.M."/>
            <person name="Pohl T."/>
            <person name="Merkel B.J."/>
            <person name="Hornburger P."/>
            <person name="Mueller R.-W."/>
            <person name="Bruemmer F."/>
            <person name="Labrenz M."/>
            <person name="Spormann A.M."/>
            <person name="Op den Camp H."/>
            <person name="Overmann J."/>
            <person name="Amann R."/>
            <person name="Jetten M.S.M."/>
            <person name="Mascher T."/>
            <person name="Medema M.H."/>
            <person name="Devos D.P."/>
            <person name="Kaster A.-K."/>
            <person name="Ovreas L."/>
            <person name="Rohde M."/>
            <person name="Galperin M.Y."/>
            <person name="Jogler C."/>
        </authorList>
    </citation>
    <scope>NUCLEOTIDE SEQUENCE [LARGE SCALE GENOMIC DNA]</scope>
    <source>
        <strain evidence="5 6">Pan161</strain>
    </source>
</reference>
<keyword evidence="3" id="KW-0732">Signal</keyword>
<dbReference type="KEGG" id="gax:Pan161_19920"/>
<evidence type="ECO:0000313" key="5">
    <source>
        <dbReference type="EMBL" id="QDT90342.1"/>
    </source>
</evidence>
<keyword evidence="1 5" id="KW-0378">Hydrolase</keyword>
<gene>
    <name evidence="5" type="primary">axeA1_3</name>
    <name evidence="5" type="ORF">Pan161_19920</name>
</gene>
<dbReference type="EMBL" id="CP036343">
    <property type="protein sequence ID" value="QDT90342.1"/>
    <property type="molecule type" value="Genomic_DNA"/>
</dbReference>
<evidence type="ECO:0000256" key="1">
    <source>
        <dbReference type="ARBA" id="ARBA00022801"/>
    </source>
</evidence>
<sequence precursor="true">MRRFNITWLMVFAAGLSLSSLVEAREPDAVIDLWEQNAPGETTRETGVKLDRRANENPPATRIKEITRPQLHLFQPPAEKRNGSAVLIFPGGAYNYVVADKEGSETAEWLNSLGITAFVAHYRTKEPQPRAQTDSHLPPFSERPLQDGQRAVSLVRKRAAEWGIKPDQIGVIGFSAGGQAAALITTRYEERAYAAADDVDQVSCRPDFSMLIYPWRLVDEKTGELNEVLTINKTTPPTLMVHAHNDHATPISSILFYTDLKKNGVPSELHIYENGGHGYGMRPVDESYVDTWPDRATDWLRQRSLANSSTKD</sequence>
<name>A0A517VBF9_9PLAN</name>
<keyword evidence="6" id="KW-1185">Reference proteome</keyword>
<dbReference type="OrthoDB" id="9794725at2"/>
<dbReference type="Proteomes" id="UP000316855">
    <property type="component" value="Chromosome"/>
</dbReference>
<accession>A0A517VBF9</accession>
<dbReference type="InterPro" id="IPR001375">
    <property type="entry name" value="Peptidase_S9_cat"/>
</dbReference>
<dbReference type="InterPro" id="IPR029058">
    <property type="entry name" value="AB_hydrolase_fold"/>
</dbReference>
<dbReference type="GO" id="GO:0006508">
    <property type="term" value="P:proteolysis"/>
    <property type="evidence" value="ECO:0007669"/>
    <property type="project" value="InterPro"/>
</dbReference>
<organism evidence="5 6">
    <name type="scientific">Gimesia algae</name>
    <dbReference type="NCBI Taxonomy" id="2527971"/>
    <lineage>
        <taxon>Bacteria</taxon>
        <taxon>Pseudomonadati</taxon>
        <taxon>Planctomycetota</taxon>
        <taxon>Planctomycetia</taxon>
        <taxon>Planctomycetales</taxon>
        <taxon>Planctomycetaceae</taxon>
        <taxon>Gimesia</taxon>
    </lineage>
</organism>
<feature type="domain" description="Peptidase S9 prolyl oligopeptidase catalytic" evidence="4">
    <location>
        <begin position="106"/>
        <end position="282"/>
    </location>
</feature>
<feature type="region of interest" description="Disordered" evidence="2">
    <location>
        <begin position="126"/>
        <end position="145"/>
    </location>
</feature>
<feature type="chain" id="PRO_5021852252" evidence="3">
    <location>
        <begin position="25"/>
        <end position="312"/>
    </location>
</feature>
<evidence type="ECO:0000256" key="3">
    <source>
        <dbReference type="SAM" id="SignalP"/>
    </source>
</evidence>
<evidence type="ECO:0000259" key="4">
    <source>
        <dbReference type="Pfam" id="PF00326"/>
    </source>
</evidence>
<evidence type="ECO:0000313" key="6">
    <source>
        <dbReference type="Proteomes" id="UP000316855"/>
    </source>
</evidence>
<dbReference type="InterPro" id="IPR050300">
    <property type="entry name" value="GDXG_lipolytic_enzyme"/>
</dbReference>
<dbReference type="Gene3D" id="3.40.50.1820">
    <property type="entry name" value="alpha/beta hydrolase"/>
    <property type="match status" value="1"/>
</dbReference>
<proteinExistence type="predicted"/>
<dbReference type="PANTHER" id="PTHR48081:SF6">
    <property type="entry name" value="PEPTIDASE S9 PROLYL OLIGOPEPTIDASE CATALYTIC DOMAIN-CONTAINING PROTEIN"/>
    <property type="match status" value="1"/>
</dbReference>
<dbReference type="Pfam" id="PF00326">
    <property type="entry name" value="Peptidase_S9"/>
    <property type="match status" value="1"/>
</dbReference>